<gene>
    <name evidence="2" type="ORF">H0235_000882</name>
</gene>
<protein>
    <submittedName>
        <fullName evidence="2">Uncharacterized protein</fullName>
    </submittedName>
</protein>
<evidence type="ECO:0000256" key="1">
    <source>
        <dbReference type="SAM" id="MobiDB-lite"/>
    </source>
</evidence>
<evidence type="ECO:0000313" key="2">
    <source>
        <dbReference type="EMBL" id="KAF7438491.1"/>
    </source>
</evidence>
<name>A0A834PG15_VESPE</name>
<organism evidence="2 3">
    <name type="scientific">Vespula pensylvanica</name>
    <name type="common">Western yellow jacket</name>
    <name type="synonym">Wasp</name>
    <dbReference type="NCBI Taxonomy" id="30213"/>
    <lineage>
        <taxon>Eukaryota</taxon>
        <taxon>Metazoa</taxon>
        <taxon>Ecdysozoa</taxon>
        <taxon>Arthropoda</taxon>
        <taxon>Hexapoda</taxon>
        <taxon>Insecta</taxon>
        <taxon>Pterygota</taxon>
        <taxon>Neoptera</taxon>
        <taxon>Endopterygota</taxon>
        <taxon>Hymenoptera</taxon>
        <taxon>Apocrita</taxon>
        <taxon>Aculeata</taxon>
        <taxon>Vespoidea</taxon>
        <taxon>Vespidae</taxon>
        <taxon>Vespinae</taxon>
        <taxon>Vespula</taxon>
    </lineage>
</organism>
<dbReference type="EMBL" id="JACSDY010000001">
    <property type="protein sequence ID" value="KAF7438491.1"/>
    <property type="molecule type" value="Genomic_DNA"/>
</dbReference>
<accession>A0A834PG15</accession>
<dbReference type="AlphaFoldDB" id="A0A834PG15"/>
<dbReference type="Proteomes" id="UP000600918">
    <property type="component" value="Unassembled WGS sequence"/>
</dbReference>
<keyword evidence="3" id="KW-1185">Reference proteome</keyword>
<proteinExistence type="predicted"/>
<comment type="caution">
    <text evidence="2">The sequence shown here is derived from an EMBL/GenBank/DDBJ whole genome shotgun (WGS) entry which is preliminary data.</text>
</comment>
<evidence type="ECO:0000313" key="3">
    <source>
        <dbReference type="Proteomes" id="UP000600918"/>
    </source>
</evidence>
<reference evidence="2" key="1">
    <citation type="journal article" date="2020" name="G3 (Bethesda)">
        <title>High-Quality Assemblies for Three Invasive Social Wasps from the &lt;i&gt;Vespula&lt;/i&gt; Genus.</title>
        <authorList>
            <person name="Harrop T.W.R."/>
            <person name="Guhlin J."/>
            <person name="McLaughlin G.M."/>
            <person name="Permina E."/>
            <person name="Stockwell P."/>
            <person name="Gilligan J."/>
            <person name="Le Lec M.F."/>
            <person name="Gruber M.A.M."/>
            <person name="Quinn O."/>
            <person name="Lovegrove M."/>
            <person name="Duncan E.J."/>
            <person name="Remnant E.J."/>
            <person name="Van Eeckhoven J."/>
            <person name="Graham B."/>
            <person name="Knapp R.A."/>
            <person name="Langford K.W."/>
            <person name="Kronenberg Z."/>
            <person name="Press M.O."/>
            <person name="Eacker S.M."/>
            <person name="Wilson-Rankin E.E."/>
            <person name="Purcell J."/>
            <person name="Lester P.J."/>
            <person name="Dearden P.K."/>
        </authorList>
    </citation>
    <scope>NUCLEOTIDE SEQUENCE</scope>
    <source>
        <strain evidence="2">Volc-1</strain>
    </source>
</reference>
<feature type="compositionally biased region" description="Basic and acidic residues" evidence="1">
    <location>
        <begin position="38"/>
        <end position="47"/>
    </location>
</feature>
<feature type="region of interest" description="Disordered" evidence="1">
    <location>
        <begin position="26"/>
        <end position="63"/>
    </location>
</feature>
<sequence length="109" mass="12668">MRFKCQCRYIMFQRFSEDVLRSEKQTKLVGGLRHPRKSRDVVIESPDRGQSPNGRSPKAKPASIHRSQSLCLHLEAQSIPIPFVNNLRRRSARSRLNSTRFSFQVVDEN</sequence>